<protein>
    <recommendedName>
        <fullName evidence="2">ZP domain-containing protein</fullName>
    </recommendedName>
</protein>
<dbReference type="PROSITE" id="PS51034">
    <property type="entry name" value="ZP_2"/>
    <property type="match status" value="1"/>
</dbReference>
<dbReference type="PANTHER" id="PTHR11576:SF3">
    <property type="entry name" value="SI:CH211-14A17.6-RELATED"/>
    <property type="match status" value="1"/>
</dbReference>
<dbReference type="PANTHER" id="PTHR11576">
    <property type="entry name" value="ZONA PELLUCIDA SPERM-BINDING PROTEIN 3"/>
    <property type="match status" value="1"/>
</dbReference>
<dbReference type="Pfam" id="PF00100">
    <property type="entry name" value="Zona_pellucida"/>
    <property type="match status" value="1"/>
</dbReference>
<dbReference type="InterPro" id="IPR042235">
    <property type="entry name" value="ZP-C_dom"/>
</dbReference>
<dbReference type="Gene3D" id="2.60.40.4100">
    <property type="entry name" value="Zona pellucida, ZP-C domain"/>
    <property type="match status" value="1"/>
</dbReference>
<dbReference type="GO" id="GO:2000344">
    <property type="term" value="P:positive regulation of acrosome reaction"/>
    <property type="evidence" value="ECO:0007669"/>
    <property type="project" value="TreeGrafter"/>
</dbReference>
<dbReference type="FunFam" id="2.60.40.4100:FF:000002">
    <property type="entry name" value="Zona pellucida sperm-binding protein 3"/>
    <property type="match status" value="1"/>
</dbReference>
<gene>
    <name evidence="3" type="ORF">PODLI_1B028326</name>
</gene>
<accession>A0AA35LJS2</accession>
<dbReference type="AlphaFoldDB" id="A0AA35LJS2"/>
<reference evidence="3" key="1">
    <citation type="submission" date="2022-12" db="EMBL/GenBank/DDBJ databases">
        <authorList>
            <person name="Alioto T."/>
            <person name="Alioto T."/>
            <person name="Gomez Garrido J."/>
        </authorList>
    </citation>
    <scope>NUCLEOTIDE SEQUENCE</scope>
</reference>
<keyword evidence="1" id="KW-1015">Disulfide bond</keyword>
<feature type="domain" description="ZP" evidence="2">
    <location>
        <begin position="1"/>
        <end position="194"/>
    </location>
</feature>
<evidence type="ECO:0000259" key="2">
    <source>
        <dbReference type="PROSITE" id="PS51034"/>
    </source>
</evidence>
<dbReference type="GO" id="GO:0031012">
    <property type="term" value="C:extracellular matrix"/>
    <property type="evidence" value="ECO:0007669"/>
    <property type="project" value="TreeGrafter"/>
</dbReference>
<sequence>MVEYSSSLVYRPPSTRSDLYSRSPFMERINCTNYDAGRLTTPPPQVTTVTGHLSASSGLMFTGTLMNADFSAPSSSSVFPLGSQIHIQFAVQRSFHQPLQVFVDECVAATTPDLSTSPQSYVVIANHGCLVDSRVANSRFLPRQTPEVLHLSLQAFEFVEIDTDVYLHCQVLVWDPAAPADHMRKACSFHRDTNKWELLDDPSSSVCSCCDSTCGATGSRHQRDLEGLSVEVRPRQSNVVVTHFTIQKLAQNGDHGELDANGSLAVRRSRKGKVENKM</sequence>
<dbReference type="InterPro" id="IPR055355">
    <property type="entry name" value="ZP-C"/>
</dbReference>
<dbReference type="GO" id="GO:0032190">
    <property type="term" value="F:acrosin binding"/>
    <property type="evidence" value="ECO:0007669"/>
    <property type="project" value="TreeGrafter"/>
</dbReference>
<evidence type="ECO:0000313" key="3">
    <source>
        <dbReference type="EMBL" id="CAI5797600.1"/>
    </source>
</evidence>
<dbReference type="EMBL" id="OX395143">
    <property type="protein sequence ID" value="CAI5797600.1"/>
    <property type="molecule type" value="Genomic_DNA"/>
</dbReference>
<keyword evidence="4" id="KW-1185">Reference proteome</keyword>
<name>A0AA35LJS2_9SAUR</name>
<evidence type="ECO:0000313" key="4">
    <source>
        <dbReference type="Proteomes" id="UP001178461"/>
    </source>
</evidence>
<dbReference type="GO" id="GO:0035803">
    <property type="term" value="P:egg coat formation"/>
    <property type="evidence" value="ECO:0007669"/>
    <property type="project" value="TreeGrafter"/>
</dbReference>
<evidence type="ECO:0000256" key="1">
    <source>
        <dbReference type="ARBA" id="ARBA00023157"/>
    </source>
</evidence>
<organism evidence="3 4">
    <name type="scientific">Podarcis lilfordi</name>
    <name type="common">Lilford's wall lizard</name>
    <dbReference type="NCBI Taxonomy" id="74358"/>
    <lineage>
        <taxon>Eukaryota</taxon>
        <taxon>Metazoa</taxon>
        <taxon>Chordata</taxon>
        <taxon>Craniata</taxon>
        <taxon>Vertebrata</taxon>
        <taxon>Euteleostomi</taxon>
        <taxon>Lepidosauria</taxon>
        <taxon>Squamata</taxon>
        <taxon>Bifurcata</taxon>
        <taxon>Unidentata</taxon>
        <taxon>Episquamata</taxon>
        <taxon>Laterata</taxon>
        <taxon>Lacertibaenia</taxon>
        <taxon>Lacertidae</taxon>
        <taxon>Podarcis</taxon>
    </lineage>
</organism>
<dbReference type="InterPro" id="IPR001507">
    <property type="entry name" value="ZP_dom"/>
</dbReference>
<proteinExistence type="predicted"/>
<dbReference type="Proteomes" id="UP001178461">
    <property type="component" value="Chromosome 16"/>
</dbReference>
<dbReference type="GO" id="GO:0007339">
    <property type="term" value="P:binding of sperm to zona pellucida"/>
    <property type="evidence" value="ECO:0007669"/>
    <property type="project" value="TreeGrafter"/>
</dbReference>